<dbReference type="InterPro" id="IPR032710">
    <property type="entry name" value="NTF2-like_dom_sf"/>
</dbReference>
<evidence type="ECO:0000313" key="2">
    <source>
        <dbReference type="EMBL" id="MQY09329.1"/>
    </source>
</evidence>
<evidence type="ECO:0000313" key="3">
    <source>
        <dbReference type="Proteomes" id="UP000487268"/>
    </source>
</evidence>
<protein>
    <recommendedName>
        <fullName evidence="1">SnoaL-like domain-containing protein</fullName>
    </recommendedName>
</protein>
<evidence type="ECO:0000259" key="1">
    <source>
        <dbReference type="Pfam" id="PF12680"/>
    </source>
</evidence>
<dbReference type="AlphaFoldDB" id="A0A7K0C778"/>
<proteinExistence type="predicted"/>
<dbReference type="OrthoDB" id="4772778at2"/>
<dbReference type="Proteomes" id="UP000487268">
    <property type="component" value="Unassembled WGS sequence"/>
</dbReference>
<feature type="domain" description="SnoaL-like" evidence="1">
    <location>
        <begin position="8"/>
        <end position="107"/>
    </location>
</feature>
<comment type="caution">
    <text evidence="2">The sequence shown here is derived from an EMBL/GenBank/DDBJ whole genome shotgun (WGS) entry which is preliminary data.</text>
</comment>
<dbReference type="Pfam" id="PF12680">
    <property type="entry name" value="SnoaL_2"/>
    <property type="match status" value="1"/>
</dbReference>
<dbReference type="EMBL" id="WEGH01000006">
    <property type="protein sequence ID" value="MQY09329.1"/>
    <property type="molecule type" value="Genomic_DNA"/>
</dbReference>
<dbReference type="RefSeq" id="WP_153541185.1">
    <property type="nucleotide sequence ID" value="NZ_WEGH01000006.1"/>
</dbReference>
<dbReference type="Gene3D" id="3.10.450.50">
    <property type="match status" value="1"/>
</dbReference>
<accession>A0A7K0C778</accession>
<reference evidence="2 3" key="1">
    <citation type="submission" date="2019-10" db="EMBL/GenBank/DDBJ databases">
        <title>Actinomadura rubteroloni sp. nov. and Actinomadura macrotermitis sp. nov., isolated from the gut of fungus growing-termite Macrotermes natalensis.</title>
        <authorList>
            <person name="Benndorf R."/>
            <person name="Martin K."/>
            <person name="Kuefner M."/>
            <person name="De Beer W."/>
            <person name="Kaster A.-K."/>
            <person name="Vollmers J."/>
            <person name="Poulsen M."/>
            <person name="Beemelmanns C."/>
        </authorList>
    </citation>
    <scope>NUCLEOTIDE SEQUENCE [LARGE SCALE GENOMIC DNA]</scope>
    <source>
        <strain evidence="2 3">RB68</strain>
    </source>
</reference>
<sequence length="117" mass="13177">MATPREIVLAYYDAVDAGDNEALLAMFHPKAVYRRGGYPPIEGADQLRHFYENVRIIAHGSHTVHSAVWQDEHVAARGSFTGVSRDDKDLSAEWADFFVFEDGLIQERTTYFFAPGV</sequence>
<dbReference type="SUPFAM" id="SSF54427">
    <property type="entry name" value="NTF2-like"/>
    <property type="match status" value="1"/>
</dbReference>
<keyword evidence="3" id="KW-1185">Reference proteome</keyword>
<organism evidence="2 3">
    <name type="scientific">Actinomadura macrotermitis</name>
    <dbReference type="NCBI Taxonomy" id="2585200"/>
    <lineage>
        <taxon>Bacteria</taxon>
        <taxon>Bacillati</taxon>
        <taxon>Actinomycetota</taxon>
        <taxon>Actinomycetes</taxon>
        <taxon>Streptosporangiales</taxon>
        <taxon>Thermomonosporaceae</taxon>
        <taxon>Actinomadura</taxon>
    </lineage>
</organism>
<gene>
    <name evidence="2" type="ORF">ACRB68_74520</name>
</gene>
<dbReference type="InterPro" id="IPR037401">
    <property type="entry name" value="SnoaL-like"/>
</dbReference>
<name>A0A7K0C778_9ACTN</name>